<keyword evidence="4 10" id="KW-0812">Transmembrane</keyword>
<dbReference type="InParanoid" id="A0A1Y2B0E2"/>
<dbReference type="PANTHER" id="PTHR48022">
    <property type="entry name" value="PLASTIDIC GLUCOSE TRANSPORTER 4"/>
    <property type="match status" value="1"/>
</dbReference>
<dbReference type="NCBIfam" id="TIGR00879">
    <property type="entry name" value="SP"/>
    <property type="match status" value="1"/>
</dbReference>
<evidence type="ECO:0000256" key="6">
    <source>
        <dbReference type="ARBA" id="ARBA00023136"/>
    </source>
</evidence>
<proteinExistence type="inferred from homology"/>
<evidence type="ECO:0000256" key="9">
    <source>
        <dbReference type="RuleBase" id="RU003346"/>
    </source>
</evidence>
<dbReference type="Pfam" id="PF00083">
    <property type="entry name" value="Sugar_tr"/>
    <property type="match status" value="1"/>
</dbReference>
<name>A0A1Y2B0E2_9TREE</name>
<feature type="transmembrane region" description="Helical" evidence="10">
    <location>
        <begin position="226"/>
        <end position="249"/>
    </location>
</feature>
<evidence type="ECO:0000256" key="3">
    <source>
        <dbReference type="ARBA" id="ARBA00022448"/>
    </source>
</evidence>
<feature type="transmembrane region" description="Helical" evidence="10">
    <location>
        <begin position="197"/>
        <end position="220"/>
    </location>
</feature>
<evidence type="ECO:0000256" key="10">
    <source>
        <dbReference type="SAM" id="Phobius"/>
    </source>
</evidence>
<feature type="transmembrane region" description="Helical" evidence="10">
    <location>
        <begin position="381"/>
        <end position="402"/>
    </location>
</feature>
<organism evidence="12 13">
    <name type="scientific">Naematelia encephala</name>
    <dbReference type="NCBI Taxonomy" id="71784"/>
    <lineage>
        <taxon>Eukaryota</taxon>
        <taxon>Fungi</taxon>
        <taxon>Dikarya</taxon>
        <taxon>Basidiomycota</taxon>
        <taxon>Agaricomycotina</taxon>
        <taxon>Tremellomycetes</taxon>
        <taxon>Tremellales</taxon>
        <taxon>Naemateliaceae</taxon>
        <taxon>Naematelia</taxon>
    </lineage>
</organism>
<keyword evidence="7" id="KW-0462">Maltose metabolism</keyword>
<evidence type="ECO:0000256" key="5">
    <source>
        <dbReference type="ARBA" id="ARBA00022989"/>
    </source>
</evidence>
<dbReference type="EMBL" id="MCFC01000033">
    <property type="protein sequence ID" value="ORY28196.1"/>
    <property type="molecule type" value="Genomic_DNA"/>
</dbReference>
<dbReference type="PROSITE" id="PS00217">
    <property type="entry name" value="SUGAR_TRANSPORT_2"/>
    <property type="match status" value="1"/>
</dbReference>
<feature type="transmembrane region" description="Helical" evidence="10">
    <location>
        <begin position="448"/>
        <end position="471"/>
    </location>
</feature>
<feature type="domain" description="Major facilitator superfamily (MFS) profile" evidence="11">
    <location>
        <begin position="62"/>
        <end position="505"/>
    </location>
</feature>
<dbReference type="InterPro" id="IPR003663">
    <property type="entry name" value="Sugar/inositol_transpt"/>
</dbReference>
<dbReference type="GO" id="GO:0005351">
    <property type="term" value="F:carbohydrate:proton symporter activity"/>
    <property type="evidence" value="ECO:0007669"/>
    <property type="project" value="TreeGrafter"/>
</dbReference>
<keyword evidence="5 10" id="KW-1133">Transmembrane helix</keyword>
<dbReference type="InterPro" id="IPR036259">
    <property type="entry name" value="MFS_trans_sf"/>
</dbReference>
<evidence type="ECO:0000256" key="4">
    <source>
        <dbReference type="ARBA" id="ARBA00022692"/>
    </source>
</evidence>
<feature type="transmembrane region" description="Helical" evidence="10">
    <location>
        <begin position="138"/>
        <end position="157"/>
    </location>
</feature>
<feature type="transmembrane region" description="Helical" evidence="10">
    <location>
        <begin position="483"/>
        <end position="499"/>
    </location>
</feature>
<dbReference type="AlphaFoldDB" id="A0A1Y2B0E2"/>
<evidence type="ECO:0000256" key="8">
    <source>
        <dbReference type="ARBA" id="ARBA00049119"/>
    </source>
</evidence>
<evidence type="ECO:0000259" key="11">
    <source>
        <dbReference type="PROSITE" id="PS50850"/>
    </source>
</evidence>
<dbReference type="Gene3D" id="1.20.1250.20">
    <property type="entry name" value="MFS general substrate transporter like domains"/>
    <property type="match status" value="1"/>
</dbReference>
<comment type="catalytic activity">
    <reaction evidence="8">
        <text>myo-inositol(out) + H(+)(out) = myo-inositol(in) + H(+)(in)</text>
        <dbReference type="Rhea" id="RHEA:60364"/>
        <dbReference type="ChEBI" id="CHEBI:15378"/>
        <dbReference type="ChEBI" id="CHEBI:17268"/>
    </reaction>
</comment>
<protein>
    <submittedName>
        <fullName evidence="12">Putative MFS maltose permease</fullName>
    </submittedName>
</protein>
<dbReference type="FunFam" id="1.20.1250.20:FF:000078">
    <property type="entry name" value="MFS maltose transporter, putative"/>
    <property type="match status" value="1"/>
</dbReference>
<dbReference type="PANTHER" id="PTHR48022:SF5">
    <property type="entry name" value="ALPHA-GLUCOSIDES PERMEASE MPH2-RELATED"/>
    <property type="match status" value="1"/>
</dbReference>
<comment type="caution">
    <text evidence="12">The sequence shown here is derived from an EMBL/GenBank/DDBJ whole genome shotgun (WGS) entry which is preliminary data.</text>
</comment>
<keyword evidence="6 10" id="KW-0472">Membrane</keyword>
<dbReference type="InterPro" id="IPR005828">
    <property type="entry name" value="MFS_sugar_transport-like"/>
</dbReference>
<evidence type="ECO:0000313" key="13">
    <source>
        <dbReference type="Proteomes" id="UP000193986"/>
    </source>
</evidence>
<dbReference type="GO" id="GO:0016020">
    <property type="term" value="C:membrane"/>
    <property type="evidence" value="ECO:0007669"/>
    <property type="project" value="UniProtKB-SubCell"/>
</dbReference>
<dbReference type="InterPro" id="IPR050360">
    <property type="entry name" value="MFS_Sugar_Transporters"/>
</dbReference>
<sequence>MDEFPIASGPRTTGDTIQHELPRTRVLDLEEDRISRAKVDAALQENMSIKAALKKYPQAVIWSVLMTSATLMESYDYGLMGNFFGLPAFQKKYGDELPSGKFNVSAPTQTELKQVTKAGQIVGLLLAGYLCDRIGYRWTQTLALALIVPIILLQFMAPNVGALIAAQTLIGIPLGAFLTLSNVYASEVSPICLRPYLTTYTQICWTVGGFISTGILRGFVNNKTEWAYRIPFAVQWCWIPFIFVIMMGAPESPVWCVKKGKLDRARAALRRLSSKHEPDDDMENRLAYMQYTNEVELLEARSVSYLECFRGTNLRRTEIACAVYSIQPLCGFSLGNSSTYFLEQAGLNSASAFDVGLGGSGLALVCIFIAWPLLKWYGRRTLLLIGLVIIMISQIGIGALGIPKPSSATAWATGGFCYLFTIPYNITVGPLSFLLITDMPTSRLRPKTAVLARSAYIGTTVFNVILTNYQINATAWNWRGKSGFFWAGSCFLCLIWTYFRLPETRNRLATELDVMFEARIPARQFASTKVDAVSNGESYESEEVYNVEKM</sequence>
<evidence type="ECO:0000313" key="12">
    <source>
        <dbReference type="EMBL" id="ORY28196.1"/>
    </source>
</evidence>
<reference evidence="12 13" key="1">
    <citation type="submission" date="2016-07" db="EMBL/GenBank/DDBJ databases">
        <title>Pervasive Adenine N6-methylation of Active Genes in Fungi.</title>
        <authorList>
            <consortium name="DOE Joint Genome Institute"/>
            <person name="Mondo S.J."/>
            <person name="Dannebaum R.O."/>
            <person name="Kuo R.C."/>
            <person name="Labutti K."/>
            <person name="Haridas S."/>
            <person name="Kuo A."/>
            <person name="Salamov A."/>
            <person name="Ahrendt S.R."/>
            <person name="Lipzen A."/>
            <person name="Sullivan W."/>
            <person name="Andreopoulos W.B."/>
            <person name="Clum A."/>
            <person name="Lindquist E."/>
            <person name="Daum C."/>
            <person name="Ramamoorthy G.K."/>
            <person name="Gryganskyi A."/>
            <person name="Culley D."/>
            <person name="Magnuson J.K."/>
            <person name="James T.Y."/>
            <person name="O'Malley M.A."/>
            <person name="Stajich J.E."/>
            <person name="Spatafora J.W."/>
            <person name="Visel A."/>
            <person name="Grigoriev I.V."/>
        </authorList>
    </citation>
    <scope>NUCLEOTIDE SEQUENCE [LARGE SCALE GENOMIC DNA]</scope>
    <source>
        <strain evidence="12 13">68-887.2</strain>
    </source>
</reference>
<comment type="subcellular location">
    <subcellularLocation>
        <location evidence="1">Membrane</location>
        <topology evidence="1">Multi-pass membrane protein</topology>
    </subcellularLocation>
</comment>
<dbReference type="InterPro" id="IPR020846">
    <property type="entry name" value="MFS_dom"/>
</dbReference>
<feature type="transmembrane region" description="Helical" evidence="10">
    <location>
        <begin position="163"/>
        <end position="185"/>
    </location>
</feature>
<feature type="transmembrane region" description="Helical" evidence="10">
    <location>
        <begin position="408"/>
        <end position="436"/>
    </location>
</feature>
<evidence type="ECO:0000256" key="1">
    <source>
        <dbReference type="ARBA" id="ARBA00004141"/>
    </source>
</evidence>
<evidence type="ECO:0000256" key="2">
    <source>
        <dbReference type="ARBA" id="ARBA00010992"/>
    </source>
</evidence>
<dbReference type="Proteomes" id="UP000193986">
    <property type="component" value="Unassembled WGS sequence"/>
</dbReference>
<evidence type="ECO:0000256" key="7">
    <source>
        <dbReference type="ARBA" id="ARBA00026248"/>
    </source>
</evidence>
<dbReference type="OrthoDB" id="6612291at2759"/>
<gene>
    <name evidence="12" type="ORF">BCR39DRAFT_496604</name>
</gene>
<dbReference type="SUPFAM" id="SSF103473">
    <property type="entry name" value="MFS general substrate transporter"/>
    <property type="match status" value="1"/>
</dbReference>
<comment type="similarity">
    <text evidence="2 9">Belongs to the major facilitator superfamily. Sugar transporter (TC 2.A.1.1) family.</text>
</comment>
<dbReference type="PROSITE" id="PS50850">
    <property type="entry name" value="MFS"/>
    <property type="match status" value="1"/>
</dbReference>
<keyword evidence="3 9" id="KW-0813">Transport</keyword>
<dbReference type="GO" id="GO:0000023">
    <property type="term" value="P:maltose metabolic process"/>
    <property type="evidence" value="ECO:0007669"/>
    <property type="project" value="UniProtKB-KW"/>
</dbReference>
<feature type="transmembrane region" description="Helical" evidence="10">
    <location>
        <begin position="355"/>
        <end position="374"/>
    </location>
</feature>
<accession>A0A1Y2B0E2</accession>
<keyword evidence="13" id="KW-1185">Reference proteome</keyword>
<dbReference type="InterPro" id="IPR005829">
    <property type="entry name" value="Sugar_transporter_CS"/>
</dbReference>